<dbReference type="EC" id="1.1.1.100" evidence="3"/>
<evidence type="ECO:0000313" key="4">
    <source>
        <dbReference type="Proteomes" id="UP001230328"/>
    </source>
</evidence>
<dbReference type="Pfam" id="PF13561">
    <property type="entry name" value="adh_short_C2"/>
    <property type="match status" value="1"/>
</dbReference>
<dbReference type="PANTHER" id="PTHR42879">
    <property type="entry name" value="3-OXOACYL-(ACYL-CARRIER-PROTEIN) REDUCTASE"/>
    <property type="match status" value="1"/>
</dbReference>
<comment type="similarity">
    <text evidence="1">Belongs to the short-chain dehydrogenases/reductases (SDR) family.</text>
</comment>
<dbReference type="RefSeq" id="WP_307528282.1">
    <property type="nucleotide sequence ID" value="NZ_JAUSZI010000002.1"/>
</dbReference>
<organism evidence="3 4">
    <name type="scientific">Streptomyces umbrinus</name>
    <dbReference type="NCBI Taxonomy" id="67370"/>
    <lineage>
        <taxon>Bacteria</taxon>
        <taxon>Bacillati</taxon>
        <taxon>Actinomycetota</taxon>
        <taxon>Actinomycetes</taxon>
        <taxon>Kitasatosporales</taxon>
        <taxon>Streptomycetaceae</taxon>
        <taxon>Streptomyces</taxon>
        <taxon>Streptomyces phaeochromogenes group</taxon>
    </lineage>
</organism>
<dbReference type="InterPro" id="IPR050259">
    <property type="entry name" value="SDR"/>
</dbReference>
<dbReference type="PROSITE" id="PS00061">
    <property type="entry name" value="ADH_SHORT"/>
    <property type="match status" value="1"/>
</dbReference>
<dbReference type="InterPro" id="IPR036291">
    <property type="entry name" value="NAD(P)-bd_dom_sf"/>
</dbReference>
<dbReference type="PRINTS" id="PR00081">
    <property type="entry name" value="GDHRDH"/>
</dbReference>
<dbReference type="InterPro" id="IPR020904">
    <property type="entry name" value="Sc_DH/Rdtase_CS"/>
</dbReference>
<dbReference type="PANTHER" id="PTHR42879:SF2">
    <property type="entry name" value="3-OXOACYL-[ACYL-CARRIER-PROTEIN] REDUCTASE FABG"/>
    <property type="match status" value="1"/>
</dbReference>
<accession>A0ABU0T7U5</accession>
<reference evidence="3 4" key="1">
    <citation type="submission" date="2023-07" db="EMBL/GenBank/DDBJ databases">
        <title>Comparative genomics of wheat-associated soil bacteria to identify genetic determinants of phenazine resistance.</title>
        <authorList>
            <person name="Mouncey N."/>
        </authorList>
    </citation>
    <scope>NUCLEOTIDE SEQUENCE [LARGE SCALE GENOMIC DNA]</scope>
    <source>
        <strain evidence="3 4">V2I4</strain>
    </source>
</reference>
<dbReference type="InterPro" id="IPR057326">
    <property type="entry name" value="KR_dom"/>
</dbReference>
<keyword evidence="4" id="KW-1185">Reference proteome</keyword>
<dbReference type="EMBL" id="JAUSZI010000002">
    <property type="protein sequence ID" value="MDQ1031860.1"/>
    <property type="molecule type" value="Genomic_DNA"/>
</dbReference>
<name>A0ABU0T7U5_9ACTN</name>
<evidence type="ECO:0000256" key="1">
    <source>
        <dbReference type="ARBA" id="ARBA00006484"/>
    </source>
</evidence>
<gene>
    <name evidence="3" type="ORF">QF035_009442</name>
</gene>
<feature type="domain" description="Ketoreductase" evidence="2">
    <location>
        <begin position="30"/>
        <end position="208"/>
    </location>
</feature>
<sequence length="265" mass="28589">MGQKTSSSKRRDPHPARRQLLHVTYDFTGRTVLITGAGRGIGLAAARFFHSAGAVVWLVGRDGARLKEAADSLDGARFAEVDVTRTQEVDTVVSDVISDTGRIDILINNAGILRDRMIWNLADEDWDSVLAVHLGGPFRFIRASVPHFRRQGWGRVVNVTSYAGMHGNVGQTAYSAAKSGIIGLTKTVAKELVRFGVTVNAISPVAETRMITALPDEQRERLQDIIPAGYFAPAAEISWALAYLASDQAGYVTGTVLPVDGGMSI</sequence>
<dbReference type="Gene3D" id="3.40.50.720">
    <property type="entry name" value="NAD(P)-binding Rossmann-like Domain"/>
    <property type="match status" value="1"/>
</dbReference>
<evidence type="ECO:0000313" key="3">
    <source>
        <dbReference type="EMBL" id="MDQ1031860.1"/>
    </source>
</evidence>
<protein>
    <submittedName>
        <fullName evidence="3">3-oxoacyl-[acyl-carrier protein] reductase</fullName>
        <ecNumber evidence="3">1.1.1.100</ecNumber>
    </submittedName>
</protein>
<dbReference type="SUPFAM" id="SSF51735">
    <property type="entry name" value="NAD(P)-binding Rossmann-fold domains"/>
    <property type="match status" value="1"/>
</dbReference>
<dbReference type="SMART" id="SM00822">
    <property type="entry name" value="PKS_KR"/>
    <property type="match status" value="1"/>
</dbReference>
<dbReference type="GO" id="GO:0004316">
    <property type="term" value="F:3-oxoacyl-[acyl-carrier-protein] reductase (NADPH) activity"/>
    <property type="evidence" value="ECO:0007669"/>
    <property type="project" value="UniProtKB-EC"/>
</dbReference>
<dbReference type="InterPro" id="IPR002347">
    <property type="entry name" value="SDR_fam"/>
</dbReference>
<proteinExistence type="inferred from homology"/>
<comment type="caution">
    <text evidence="3">The sequence shown here is derived from an EMBL/GenBank/DDBJ whole genome shotgun (WGS) entry which is preliminary data.</text>
</comment>
<keyword evidence="3" id="KW-0560">Oxidoreductase</keyword>
<dbReference type="PRINTS" id="PR00080">
    <property type="entry name" value="SDRFAMILY"/>
</dbReference>
<dbReference type="Proteomes" id="UP001230328">
    <property type="component" value="Unassembled WGS sequence"/>
</dbReference>
<evidence type="ECO:0000259" key="2">
    <source>
        <dbReference type="SMART" id="SM00822"/>
    </source>
</evidence>